<reference evidence="1 2" key="1">
    <citation type="submission" date="2018-09" db="EMBL/GenBank/DDBJ databases">
        <title>Yersinia kristensenii subsp. rochesterensis subsp. nov., Isolated from Human Feces.</title>
        <authorList>
            <person name="Cunningham S.A."/>
            <person name="Jeraldo P."/>
            <person name="Patel R."/>
        </authorList>
    </citation>
    <scope>NUCLEOTIDE SEQUENCE [LARGE SCALE GENOMIC DNA]</scope>
    <source>
        <strain evidence="1 2">ATCC BAA-2637</strain>
    </source>
</reference>
<name>A0A8D4N5H6_9GAMM</name>
<evidence type="ECO:0000313" key="2">
    <source>
        <dbReference type="Proteomes" id="UP000265864"/>
    </source>
</evidence>
<dbReference type="RefSeq" id="WP_120011504.1">
    <property type="nucleotide sequence ID" value="NZ_CP032482.1"/>
</dbReference>
<organism evidence="1 2">
    <name type="scientific">Yersinia rochesterensis</name>
    <dbReference type="NCBI Taxonomy" id="1604335"/>
    <lineage>
        <taxon>Bacteria</taxon>
        <taxon>Pseudomonadati</taxon>
        <taxon>Pseudomonadota</taxon>
        <taxon>Gammaproteobacteria</taxon>
        <taxon>Enterobacterales</taxon>
        <taxon>Yersiniaceae</taxon>
        <taxon>Yersinia</taxon>
    </lineage>
</organism>
<proteinExistence type="predicted"/>
<accession>A0A8D4N5H6</accession>
<sequence length="86" mass="10281">MPVTLQDIKEHHDYYGIADICTTHTTDYRQLLKDGAFLWIDSHDFVRSTFSEEILATNREQLDALIEHLQEYRDRMPKPPEWMSEQ</sequence>
<gene>
    <name evidence="1" type="ORF">DXZ79_17465</name>
</gene>
<dbReference type="GeneID" id="82552527"/>
<dbReference type="AlphaFoldDB" id="A0A8D4N5H6"/>
<evidence type="ECO:0000313" key="1">
    <source>
        <dbReference type="EMBL" id="AYD45322.1"/>
    </source>
</evidence>
<protein>
    <submittedName>
        <fullName evidence="1">Uncharacterized protein</fullName>
    </submittedName>
</protein>
<dbReference type="Proteomes" id="UP000265864">
    <property type="component" value="Chromosome"/>
</dbReference>
<dbReference type="EMBL" id="CP032482">
    <property type="protein sequence ID" value="AYD45322.1"/>
    <property type="molecule type" value="Genomic_DNA"/>
</dbReference>